<dbReference type="EMBL" id="OIVN01000247">
    <property type="protein sequence ID" value="SPC77026.1"/>
    <property type="molecule type" value="Genomic_DNA"/>
</dbReference>
<dbReference type="PANTHER" id="PTHR36617:SF16">
    <property type="entry name" value="OS04G0516500 PROTEIN"/>
    <property type="match status" value="1"/>
</dbReference>
<proteinExistence type="predicted"/>
<dbReference type="AlphaFoldDB" id="A0A2N9EDH7"/>
<evidence type="ECO:0000313" key="1">
    <source>
        <dbReference type="EMBL" id="SPC77026.1"/>
    </source>
</evidence>
<reference evidence="1" key="1">
    <citation type="submission" date="2018-02" db="EMBL/GenBank/DDBJ databases">
        <authorList>
            <person name="Cohen D.B."/>
            <person name="Kent A.D."/>
        </authorList>
    </citation>
    <scope>NUCLEOTIDE SEQUENCE</scope>
</reference>
<protein>
    <recommendedName>
        <fullName evidence="2">Reverse transcriptase domain-containing protein</fullName>
    </recommendedName>
</protein>
<evidence type="ECO:0008006" key="2">
    <source>
        <dbReference type="Google" id="ProtNLM"/>
    </source>
</evidence>
<gene>
    <name evidence="1" type="ORF">FSB_LOCUS4908</name>
</gene>
<accession>A0A2N9EDH7</accession>
<name>A0A2N9EDH7_FAGSY</name>
<sequence length="311" mass="34883">MMEILSRMLRKAEEEGCIKGFRVGSAGEGGLSITHLLFADDTVLFCDADPEQLMYIRLIFTCFEVVSSLIVNMTKGEMVPIGEVQNLPVLVDILSYKIGALPTNYHGMPLGSFFKSLIVWNRIFEKMECRLAGWQRLALPLGFGMEETHLWRRVLVARFGLGDGGWCMGKVRGSHGCGLWKGKLAVWETFIQHVGFPVGHGNRVRFWHDCWCGDRTFKEAYPALYDCASILEATIDSILIRQNGGADWNVSFVQNFNDWEMKDVAFFPNLLSHIPGFPQEGISLEECLAFESPASGLLLHLVCILGQNPDL</sequence>
<dbReference type="PANTHER" id="PTHR36617">
    <property type="entry name" value="PROTEIN, PUTATIVE-RELATED"/>
    <property type="match status" value="1"/>
</dbReference>
<organism evidence="1">
    <name type="scientific">Fagus sylvatica</name>
    <name type="common">Beechnut</name>
    <dbReference type="NCBI Taxonomy" id="28930"/>
    <lineage>
        <taxon>Eukaryota</taxon>
        <taxon>Viridiplantae</taxon>
        <taxon>Streptophyta</taxon>
        <taxon>Embryophyta</taxon>
        <taxon>Tracheophyta</taxon>
        <taxon>Spermatophyta</taxon>
        <taxon>Magnoliopsida</taxon>
        <taxon>eudicotyledons</taxon>
        <taxon>Gunneridae</taxon>
        <taxon>Pentapetalae</taxon>
        <taxon>rosids</taxon>
        <taxon>fabids</taxon>
        <taxon>Fagales</taxon>
        <taxon>Fagaceae</taxon>
        <taxon>Fagus</taxon>
    </lineage>
</organism>